<proteinExistence type="predicted"/>
<evidence type="ECO:0000313" key="2">
    <source>
        <dbReference type="EMBL" id="KZV13750.1"/>
    </source>
</evidence>
<evidence type="ECO:0000313" key="3">
    <source>
        <dbReference type="Proteomes" id="UP000250235"/>
    </source>
</evidence>
<dbReference type="EMBL" id="KV026823">
    <property type="protein sequence ID" value="KZV13750.1"/>
    <property type="molecule type" value="Genomic_DNA"/>
</dbReference>
<dbReference type="AlphaFoldDB" id="A0A2Z7A4H3"/>
<organism evidence="2 3">
    <name type="scientific">Dorcoceras hygrometricum</name>
    <dbReference type="NCBI Taxonomy" id="472368"/>
    <lineage>
        <taxon>Eukaryota</taxon>
        <taxon>Viridiplantae</taxon>
        <taxon>Streptophyta</taxon>
        <taxon>Embryophyta</taxon>
        <taxon>Tracheophyta</taxon>
        <taxon>Spermatophyta</taxon>
        <taxon>Magnoliopsida</taxon>
        <taxon>eudicotyledons</taxon>
        <taxon>Gunneridae</taxon>
        <taxon>Pentapetalae</taxon>
        <taxon>asterids</taxon>
        <taxon>lamiids</taxon>
        <taxon>Lamiales</taxon>
        <taxon>Gesneriaceae</taxon>
        <taxon>Didymocarpoideae</taxon>
        <taxon>Trichosporeae</taxon>
        <taxon>Loxocarpinae</taxon>
        <taxon>Dorcoceras</taxon>
    </lineage>
</organism>
<feature type="region of interest" description="Disordered" evidence="1">
    <location>
        <begin position="1"/>
        <end position="48"/>
    </location>
</feature>
<sequence length="170" mass="18616">MGSISNIGPKTSRAARDRPELNPRKQTSRHDIAGASPDGGRRHHVACGARSHARRNACGAWRTMRQPVAHPEGDRSRNNCARDLQQRPASMREGAATGRRNTAQHLRKVAVTLAGHCASSARPLAHKRKGRGAAMRGCAVAFFQKSNFIQSKIRDLRYNYGNNCIDGSEP</sequence>
<feature type="compositionally biased region" description="Basic and acidic residues" evidence="1">
    <location>
        <begin position="14"/>
        <end position="32"/>
    </location>
</feature>
<reference evidence="2 3" key="1">
    <citation type="journal article" date="2015" name="Proc. Natl. Acad. Sci. U.S.A.">
        <title>The resurrection genome of Boea hygrometrica: A blueprint for survival of dehydration.</title>
        <authorList>
            <person name="Xiao L."/>
            <person name="Yang G."/>
            <person name="Zhang L."/>
            <person name="Yang X."/>
            <person name="Zhao S."/>
            <person name="Ji Z."/>
            <person name="Zhou Q."/>
            <person name="Hu M."/>
            <person name="Wang Y."/>
            <person name="Chen M."/>
            <person name="Xu Y."/>
            <person name="Jin H."/>
            <person name="Xiao X."/>
            <person name="Hu G."/>
            <person name="Bao F."/>
            <person name="Hu Y."/>
            <person name="Wan P."/>
            <person name="Li L."/>
            <person name="Deng X."/>
            <person name="Kuang T."/>
            <person name="Xiang C."/>
            <person name="Zhu J.K."/>
            <person name="Oliver M.J."/>
            <person name="He Y."/>
        </authorList>
    </citation>
    <scope>NUCLEOTIDE SEQUENCE [LARGE SCALE GENOMIC DNA]</scope>
    <source>
        <strain evidence="3">cv. XS01</strain>
    </source>
</reference>
<dbReference type="Proteomes" id="UP000250235">
    <property type="component" value="Unassembled WGS sequence"/>
</dbReference>
<protein>
    <submittedName>
        <fullName evidence="2">Uncharacterized protein</fullName>
    </submittedName>
</protein>
<name>A0A2Z7A4H3_9LAMI</name>
<evidence type="ECO:0000256" key="1">
    <source>
        <dbReference type="SAM" id="MobiDB-lite"/>
    </source>
</evidence>
<gene>
    <name evidence="2" type="ORF">F511_45088</name>
</gene>
<keyword evidence="3" id="KW-1185">Reference proteome</keyword>
<accession>A0A2Z7A4H3</accession>